<evidence type="ECO:0000256" key="6">
    <source>
        <dbReference type="SAM" id="Phobius"/>
    </source>
</evidence>
<name>A0A4Y5FQT7_STRTR</name>
<feature type="transmembrane region" description="Helical" evidence="6">
    <location>
        <begin position="44"/>
        <end position="62"/>
    </location>
</feature>
<comment type="subcellular location">
    <subcellularLocation>
        <location evidence="1">Cell membrane</location>
        <topology evidence="1">Multi-pass membrane protein</topology>
    </subcellularLocation>
</comment>
<dbReference type="InterPro" id="IPR050833">
    <property type="entry name" value="Poly_Biosynth_Transport"/>
</dbReference>
<feature type="transmembrane region" description="Helical" evidence="6">
    <location>
        <begin position="12"/>
        <end position="32"/>
    </location>
</feature>
<dbReference type="Pfam" id="PF01943">
    <property type="entry name" value="Polysacc_synt"/>
    <property type="match status" value="1"/>
</dbReference>
<dbReference type="EMBL" id="MK483540">
    <property type="protein sequence ID" value="QBR99802.1"/>
    <property type="molecule type" value="Genomic_DNA"/>
</dbReference>
<keyword evidence="3 6" id="KW-0812">Transmembrane</keyword>
<evidence type="ECO:0000256" key="4">
    <source>
        <dbReference type="ARBA" id="ARBA00022989"/>
    </source>
</evidence>
<protein>
    <submittedName>
        <fullName evidence="7">Polysaccharide biosynthesis protein CpsM(V)</fullName>
    </submittedName>
</protein>
<feature type="transmembrane region" description="Helical" evidence="6">
    <location>
        <begin position="144"/>
        <end position="165"/>
    </location>
</feature>
<gene>
    <name evidence="7" type="ORF">eps06_0015</name>
</gene>
<keyword evidence="2" id="KW-1003">Cell membrane</keyword>
<dbReference type="AlphaFoldDB" id="A0A4Y5FQT7"/>
<evidence type="ECO:0000313" key="7">
    <source>
        <dbReference type="EMBL" id="QBR99802.1"/>
    </source>
</evidence>
<feature type="transmembrane region" description="Helical" evidence="6">
    <location>
        <begin position="171"/>
        <end position="190"/>
    </location>
</feature>
<feature type="transmembrane region" description="Helical" evidence="6">
    <location>
        <begin position="380"/>
        <end position="400"/>
    </location>
</feature>
<feature type="transmembrane region" description="Helical" evidence="6">
    <location>
        <begin position="437"/>
        <end position="461"/>
    </location>
</feature>
<keyword evidence="4 6" id="KW-1133">Transmembrane helix</keyword>
<dbReference type="InterPro" id="IPR002797">
    <property type="entry name" value="Polysacc_synth"/>
</dbReference>
<evidence type="ECO:0000256" key="3">
    <source>
        <dbReference type="ARBA" id="ARBA00022692"/>
    </source>
</evidence>
<feature type="transmembrane region" description="Helical" evidence="6">
    <location>
        <begin position="412"/>
        <end position="431"/>
    </location>
</feature>
<accession>A0A4Y5FQT7</accession>
<dbReference type="PANTHER" id="PTHR30250:SF11">
    <property type="entry name" value="O-ANTIGEN TRANSPORTER-RELATED"/>
    <property type="match status" value="1"/>
</dbReference>
<feature type="transmembrane region" description="Helical" evidence="6">
    <location>
        <begin position="355"/>
        <end position="374"/>
    </location>
</feature>
<evidence type="ECO:0000256" key="1">
    <source>
        <dbReference type="ARBA" id="ARBA00004651"/>
    </source>
</evidence>
<feature type="transmembrane region" description="Helical" evidence="6">
    <location>
        <begin position="292"/>
        <end position="317"/>
    </location>
</feature>
<reference evidence="7" key="1">
    <citation type="journal article" date="2019" name="Sci. Rep.">
        <title>A comparative genomics approach for identifying host-range determinants in Streptococcus thermophilus bacteriophages.</title>
        <authorList>
            <person name="Szymczak P."/>
            <person name="Rau M.H."/>
            <person name="Monteiro J.M."/>
            <person name="Pinho M.G."/>
            <person name="Filipe S.R."/>
            <person name="Vogensen F.K."/>
            <person name="Zeidan A.A."/>
            <person name="Janzen T."/>
        </authorList>
    </citation>
    <scope>NUCLEOTIDE SEQUENCE</scope>
    <source>
        <strain evidence="7">STCH_06_eps</strain>
    </source>
</reference>
<feature type="transmembrane region" description="Helical" evidence="6">
    <location>
        <begin position="329"/>
        <end position="348"/>
    </location>
</feature>
<keyword evidence="5 6" id="KW-0472">Membrane</keyword>
<proteinExistence type="predicted"/>
<dbReference type="GO" id="GO:0005886">
    <property type="term" value="C:plasma membrane"/>
    <property type="evidence" value="ECO:0007669"/>
    <property type="project" value="UniProtKB-SubCell"/>
</dbReference>
<sequence>MNRYRYLLKNIGLLTLSSFSTKLLSFFLVPLYTNILSTTEYGTYDLFNTTIGVLLPILTLNIQEAVMRFSIDSKYDRKSIVTVTARFFILSNLIVILGLWVNYTFVFSVIAKQYAIFFFLMFLSQSLSGMITMYVRGIDKISDLSFSSVIASVITICLNVSFLAFLHWGLVGYFMANIIGPMVQSLYLIVKAHILGDIHLEQAYQSEKNEMVNYSKPLIANSIAWWVNNFSDRYIVVIFCGLAENGIYSVASKIPSILNIFQTIFNQAWTLSAVKDFDPEDKNGFFTNTYKAYNCMMVVLCSGIIVFNKLLASFLYAKDFYVAWKYVPWLTIAIVFGAMSGYIGGIFAAVKDSKIFAKSTVCGAITNVILNLILTPIMGPLGAAIATAVSYFEVWIFRYLQSRRYIRIRVNIFRDLITYFLLFCQSIILLIEMENSYLYVLEIGIFILIVLLYFKDILLLLNKGSNSIKMKKRGSEL</sequence>
<evidence type="ECO:0000256" key="5">
    <source>
        <dbReference type="ARBA" id="ARBA00023136"/>
    </source>
</evidence>
<organism evidence="7">
    <name type="scientific">Streptococcus thermophilus</name>
    <dbReference type="NCBI Taxonomy" id="1308"/>
    <lineage>
        <taxon>Bacteria</taxon>
        <taxon>Bacillati</taxon>
        <taxon>Bacillota</taxon>
        <taxon>Bacilli</taxon>
        <taxon>Lactobacillales</taxon>
        <taxon>Streptococcaceae</taxon>
        <taxon>Streptococcus</taxon>
    </lineage>
</organism>
<evidence type="ECO:0000256" key="2">
    <source>
        <dbReference type="ARBA" id="ARBA00022475"/>
    </source>
</evidence>
<feature type="transmembrane region" description="Helical" evidence="6">
    <location>
        <begin position="115"/>
        <end position="135"/>
    </location>
</feature>
<feature type="transmembrane region" description="Helical" evidence="6">
    <location>
        <begin position="83"/>
        <end position="103"/>
    </location>
</feature>
<dbReference type="PANTHER" id="PTHR30250">
    <property type="entry name" value="PST FAMILY PREDICTED COLANIC ACID TRANSPORTER"/>
    <property type="match status" value="1"/>
</dbReference>